<dbReference type="PANTHER" id="PTHR45625">
    <property type="entry name" value="PEPTIDYL-PROLYL CIS-TRANS ISOMERASE-RELATED"/>
    <property type="match status" value="1"/>
</dbReference>
<dbReference type="Proteomes" id="UP001163821">
    <property type="component" value="Unassembled WGS sequence"/>
</dbReference>
<keyword evidence="3 4" id="KW-0413">Isomerase</keyword>
<dbReference type="EC" id="5.2.1.8" evidence="4"/>
<comment type="caution">
    <text evidence="6">The sequence shown here is derived from an EMBL/GenBank/DDBJ whole genome shotgun (WGS) entry which is preliminary data.</text>
</comment>
<dbReference type="InterPro" id="IPR002130">
    <property type="entry name" value="Cyclophilin-type_PPIase_dom"/>
</dbReference>
<keyword evidence="2 4" id="KW-0697">Rotamase</keyword>
<dbReference type="PROSITE" id="PS50072">
    <property type="entry name" value="CSA_PPIASE_2"/>
    <property type="match status" value="1"/>
</dbReference>
<accession>A0AA41Y4A6</accession>
<dbReference type="RefSeq" id="WP_282590185.1">
    <property type="nucleotide sequence ID" value="NZ_JAPAAF010000002.1"/>
</dbReference>
<reference evidence="6" key="1">
    <citation type="submission" date="2022-10" db="EMBL/GenBank/DDBJ databases">
        <title>Gaoshiqiia sediminis gen. nov., sp. nov., isolated from coastal sediment.</title>
        <authorList>
            <person name="Yu W.X."/>
            <person name="Mu D.S."/>
            <person name="Du J.Z."/>
            <person name="Liang Y.Q."/>
        </authorList>
    </citation>
    <scope>NUCLEOTIDE SEQUENCE</scope>
    <source>
        <strain evidence="6">A06</strain>
    </source>
</reference>
<organism evidence="6 7">
    <name type="scientific">Gaoshiqia sediminis</name>
    <dbReference type="NCBI Taxonomy" id="2986998"/>
    <lineage>
        <taxon>Bacteria</taxon>
        <taxon>Pseudomonadati</taxon>
        <taxon>Bacteroidota</taxon>
        <taxon>Bacteroidia</taxon>
        <taxon>Marinilabiliales</taxon>
        <taxon>Prolixibacteraceae</taxon>
        <taxon>Gaoshiqia</taxon>
    </lineage>
</organism>
<dbReference type="EMBL" id="JAPAAF010000002">
    <property type="protein sequence ID" value="MCW0481575.1"/>
    <property type="molecule type" value="Genomic_DNA"/>
</dbReference>
<dbReference type="PRINTS" id="PR00153">
    <property type="entry name" value="CSAPPISMRASE"/>
</dbReference>
<dbReference type="SUPFAM" id="SSF50891">
    <property type="entry name" value="Cyclophilin-like"/>
    <property type="match status" value="2"/>
</dbReference>
<gene>
    <name evidence="6" type="ORF">N2K84_02465</name>
</gene>
<evidence type="ECO:0000313" key="7">
    <source>
        <dbReference type="Proteomes" id="UP001163821"/>
    </source>
</evidence>
<evidence type="ECO:0000256" key="4">
    <source>
        <dbReference type="RuleBase" id="RU363019"/>
    </source>
</evidence>
<comment type="catalytic activity">
    <reaction evidence="4">
        <text>[protein]-peptidylproline (omega=180) = [protein]-peptidylproline (omega=0)</text>
        <dbReference type="Rhea" id="RHEA:16237"/>
        <dbReference type="Rhea" id="RHEA-COMP:10747"/>
        <dbReference type="Rhea" id="RHEA-COMP:10748"/>
        <dbReference type="ChEBI" id="CHEBI:83833"/>
        <dbReference type="ChEBI" id="CHEBI:83834"/>
        <dbReference type="EC" id="5.2.1.8"/>
    </reaction>
</comment>
<dbReference type="Gene3D" id="2.40.100.10">
    <property type="entry name" value="Cyclophilin-like"/>
    <property type="match status" value="2"/>
</dbReference>
<dbReference type="PROSITE" id="PS00170">
    <property type="entry name" value="CSA_PPIASE_1"/>
    <property type="match status" value="1"/>
</dbReference>
<evidence type="ECO:0000256" key="1">
    <source>
        <dbReference type="ARBA" id="ARBA00007365"/>
    </source>
</evidence>
<evidence type="ECO:0000313" key="6">
    <source>
        <dbReference type="EMBL" id="MCW0481575.1"/>
    </source>
</evidence>
<keyword evidence="7" id="KW-1185">Reference proteome</keyword>
<dbReference type="GO" id="GO:0006457">
    <property type="term" value="P:protein folding"/>
    <property type="evidence" value="ECO:0007669"/>
    <property type="project" value="InterPro"/>
</dbReference>
<protein>
    <recommendedName>
        <fullName evidence="4">Peptidyl-prolyl cis-trans isomerase</fullName>
        <shortName evidence="4">PPIase</shortName>
        <ecNumber evidence="4">5.2.1.8</ecNumber>
    </recommendedName>
</protein>
<dbReference type="InterPro" id="IPR044666">
    <property type="entry name" value="Cyclophilin_A-like"/>
</dbReference>
<evidence type="ECO:0000256" key="3">
    <source>
        <dbReference type="ARBA" id="ARBA00023235"/>
    </source>
</evidence>
<evidence type="ECO:0000256" key="2">
    <source>
        <dbReference type="ARBA" id="ARBA00023110"/>
    </source>
</evidence>
<proteinExistence type="inferred from homology"/>
<dbReference type="InterPro" id="IPR020892">
    <property type="entry name" value="Cyclophilin-type_PPIase_CS"/>
</dbReference>
<dbReference type="InterPro" id="IPR029000">
    <property type="entry name" value="Cyclophilin-like_dom_sf"/>
</dbReference>
<dbReference type="AlphaFoldDB" id="A0AA41Y4A6"/>
<sequence>MNKLIGTILLLALFFNLSCGNTETKETDVQVKIETEFGDIILKLYDETPQHRDNFLKLAREGFYNGLLFHRVIKNFMVQGGDPASKNAQPGQRLGGGDPGYTLPAEINPALFHKKGALAAARQGDQQNPEKRSSGSQFYIVQGTVFTNGALDSLEMQLNARRAQDVHRKYFVQHQQELNQLRQAGDQDKFAVRVAEIREAAEKEIAALPPFKIDEAKRNIYTSIGGYPSLDMNYTVFGEVVEGLDVLDKLATTETDQFDRPKTDLKMKVKVIE</sequence>
<comment type="similarity">
    <text evidence="1 4">Belongs to the cyclophilin-type PPIase family.</text>
</comment>
<dbReference type="GO" id="GO:0003755">
    <property type="term" value="F:peptidyl-prolyl cis-trans isomerase activity"/>
    <property type="evidence" value="ECO:0007669"/>
    <property type="project" value="UniProtKB-UniRule"/>
</dbReference>
<dbReference type="PANTHER" id="PTHR45625:SF4">
    <property type="entry name" value="PEPTIDYLPROLYL ISOMERASE DOMAIN AND WD REPEAT-CONTAINING PROTEIN 1"/>
    <property type="match status" value="1"/>
</dbReference>
<comment type="function">
    <text evidence="4">PPIases accelerate the folding of proteins. It catalyzes the cis-trans isomerization of proline imidic peptide bonds in oligopeptides.</text>
</comment>
<name>A0AA41Y4A6_9BACT</name>
<dbReference type="Pfam" id="PF00160">
    <property type="entry name" value="Pro_isomerase"/>
    <property type="match status" value="2"/>
</dbReference>
<evidence type="ECO:0000259" key="5">
    <source>
        <dbReference type="PROSITE" id="PS50072"/>
    </source>
</evidence>
<feature type="domain" description="PPIase cyclophilin-type" evidence="5">
    <location>
        <begin position="34"/>
        <end position="267"/>
    </location>
</feature>
<dbReference type="CDD" id="cd00317">
    <property type="entry name" value="cyclophilin"/>
    <property type="match status" value="1"/>
</dbReference>